<sequence>MPAKFSSSLPADRSFNGMHAIAEDMTSEPRAMHYAIVAFDTKDIRLNTDTDEATATARIRRIEPIERHDDRREVQRILRRAYEDRTGETVLPYDLENELHDAFHSDPEDNDHK</sequence>
<dbReference type="AlphaFoldDB" id="A0A516X4F7"/>
<gene>
    <name evidence="1" type="ORF">FO059_12340</name>
</gene>
<protein>
    <submittedName>
        <fullName evidence="1">Uncharacterized protein</fullName>
    </submittedName>
</protein>
<proteinExistence type="predicted"/>
<keyword evidence="2" id="KW-1185">Reference proteome</keyword>
<evidence type="ECO:0000313" key="1">
    <source>
        <dbReference type="EMBL" id="QDQ97958.1"/>
    </source>
</evidence>
<reference evidence="1 2" key="2">
    <citation type="submission" date="2019-07" db="EMBL/GenBank/DDBJ databases">
        <authorList>
            <person name="Huang Y."/>
        </authorList>
    </citation>
    <scope>NUCLEOTIDE SEQUENCE [LARGE SCALE GENOMIC DNA]</scope>
    <source>
        <strain evidence="1 2">HY188</strain>
    </source>
</reference>
<dbReference type="OrthoDB" id="5120385at2"/>
<dbReference type="KEGG" id="toy:FO059_12340"/>
<organism evidence="1 2">
    <name type="scientific">Tomitella fengzijianii</name>
    <dbReference type="NCBI Taxonomy" id="2597660"/>
    <lineage>
        <taxon>Bacteria</taxon>
        <taxon>Bacillati</taxon>
        <taxon>Actinomycetota</taxon>
        <taxon>Actinomycetes</taxon>
        <taxon>Mycobacteriales</taxon>
        <taxon>Tomitella</taxon>
    </lineage>
</organism>
<reference evidence="1 2" key="1">
    <citation type="submission" date="2019-07" db="EMBL/GenBank/DDBJ databases">
        <title>Tomitella cavernea sp. nov., an actinomycete isolated from soil.</title>
        <authorList>
            <person name="Cheng J."/>
        </authorList>
    </citation>
    <scope>NUCLEOTIDE SEQUENCE [LARGE SCALE GENOMIC DNA]</scope>
    <source>
        <strain evidence="1 2">HY188</strain>
    </source>
</reference>
<dbReference type="EMBL" id="CP041765">
    <property type="protein sequence ID" value="QDQ97958.1"/>
    <property type="molecule type" value="Genomic_DNA"/>
</dbReference>
<accession>A0A516X4F7</accession>
<name>A0A516X4F7_9ACTN</name>
<dbReference type="Proteomes" id="UP000317344">
    <property type="component" value="Chromosome"/>
</dbReference>
<dbReference type="RefSeq" id="WP_143909161.1">
    <property type="nucleotide sequence ID" value="NZ_CP041765.1"/>
</dbReference>
<evidence type="ECO:0000313" key="2">
    <source>
        <dbReference type="Proteomes" id="UP000317344"/>
    </source>
</evidence>